<sequence>MVLTYFEKYEPNPSDTYYQLGLPYGISFSPNSRFLYVGSPRKGVIQYDTHLSNEQIEPKGKRIVFVPAQVRGLQLGPDGKLYIARGMDGYRHISVINKPDLPYPLSELAHAGVDLGVEYFNYGLCLPNFISSYFDPSPLISYQKECEGRSYAFFLEKAADLQAVAWDFSDPASGEANTSAELSPRHQFTGAGEYLVKASLLYSSGVRRELIRKIVIEPQINLELGKDTVLCRGETLSLDVSSIGGVCLWQDGSTSTSYEVTREGVYSVEICKNGCRYTDTLQVFHTDVPTVDLGEDQIICDDKPVLVSAQFPYSSYLWSTAHTTPTLEVSQSGTYAVEVANRCGQSRDTIAILYESAPIIELATEVELCIGDTLRLDASSLYAKSYVWKEAASARILSEQSRVEIIGAGTYEIIATNLHCSSKQTIEVKGVECEKNLYIPNVLTPNGDGANDSFIIKGIAQGKWGLEIFSRQGRSIYQSKAYQNDWAASGLPGGMYFYHLWDPSSKRSYKGWVQILR</sequence>
<dbReference type="RefSeq" id="WP_378410674.1">
    <property type="nucleotide sequence ID" value="NZ_JBHSMY010000125.1"/>
</dbReference>
<feature type="domain" description="PKD" evidence="1">
    <location>
        <begin position="166"/>
        <end position="205"/>
    </location>
</feature>
<dbReference type="Pfam" id="PF13585">
    <property type="entry name" value="CHU_C"/>
    <property type="match status" value="1"/>
</dbReference>
<gene>
    <name evidence="2" type="ORF">Q0590_34080</name>
</gene>
<dbReference type="SUPFAM" id="SSF82171">
    <property type="entry name" value="DPP6 N-terminal domain-like"/>
    <property type="match status" value="1"/>
</dbReference>
<evidence type="ECO:0000313" key="2">
    <source>
        <dbReference type="EMBL" id="MDO1451354.1"/>
    </source>
</evidence>
<reference evidence="2" key="1">
    <citation type="submission" date="2023-07" db="EMBL/GenBank/DDBJ databases">
        <title>The genome sequence of Rhodocytophaga aerolata KACC 12507.</title>
        <authorList>
            <person name="Zhang X."/>
        </authorList>
    </citation>
    <scope>NUCLEOTIDE SEQUENCE</scope>
    <source>
        <strain evidence="2">KACC 12507</strain>
    </source>
</reference>
<dbReference type="Proteomes" id="UP001168528">
    <property type="component" value="Unassembled WGS sequence"/>
</dbReference>
<protein>
    <submittedName>
        <fullName evidence="2">Gliding motility-associated C-terminal domain-containing protein</fullName>
    </submittedName>
</protein>
<dbReference type="EMBL" id="JAUKPO010000054">
    <property type="protein sequence ID" value="MDO1451354.1"/>
    <property type="molecule type" value="Genomic_DNA"/>
</dbReference>
<accession>A0ABT8RH89</accession>
<dbReference type="InterPro" id="IPR035986">
    <property type="entry name" value="PKD_dom_sf"/>
</dbReference>
<name>A0ABT8RH89_9BACT</name>
<keyword evidence="3" id="KW-1185">Reference proteome</keyword>
<organism evidence="2 3">
    <name type="scientific">Rhodocytophaga aerolata</name>
    <dbReference type="NCBI Taxonomy" id="455078"/>
    <lineage>
        <taxon>Bacteria</taxon>
        <taxon>Pseudomonadati</taxon>
        <taxon>Bacteroidota</taxon>
        <taxon>Cytophagia</taxon>
        <taxon>Cytophagales</taxon>
        <taxon>Rhodocytophagaceae</taxon>
        <taxon>Rhodocytophaga</taxon>
    </lineage>
</organism>
<evidence type="ECO:0000313" key="3">
    <source>
        <dbReference type="Proteomes" id="UP001168528"/>
    </source>
</evidence>
<dbReference type="InterPro" id="IPR000601">
    <property type="entry name" value="PKD_dom"/>
</dbReference>
<dbReference type="PROSITE" id="PS50093">
    <property type="entry name" value="PKD"/>
    <property type="match status" value="1"/>
</dbReference>
<comment type="caution">
    <text evidence="2">The sequence shown here is derived from an EMBL/GenBank/DDBJ whole genome shotgun (WGS) entry which is preliminary data.</text>
</comment>
<proteinExistence type="predicted"/>
<evidence type="ECO:0000259" key="1">
    <source>
        <dbReference type="PROSITE" id="PS50093"/>
    </source>
</evidence>
<dbReference type="SUPFAM" id="SSF49299">
    <property type="entry name" value="PKD domain"/>
    <property type="match status" value="1"/>
</dbReference>